<evidence type="ECO:0000256" key="1">
    <source>
        <dbReference type="SAM" id="MobiDB-lite"/>
    </source>
</evidence>
<feature type="compositionally biased region" description="Pro residues" evidence="1">
    <location>
        <begin position="99"/>
        <end position="121"/>
    </location>
</feature>
<reference evidence="2 3" key="1">
    <citation type="submission" date="2020-08" db="EMBL/GenBank/DDBJ databases">
        <title>Sequencing the genomes of 1000 actinobacteria strains.</title>
        <authorList>
            <person name="Klenk H.-P."/>
        </authorList>
    </citation>
    <scope>NUCLEOTIDE SEQUENCE [LARGE SCALE GENOMIC DNA]</scope>
    <source>
        <strain evidence="2 3">DSM 45823</strain>
    </source>
</reference>
<dbReference type="Proteomes" id="UP000539313">
    <property type="component" value="Unassembled WGS sequence"/>
</dbReference>
<dbReference type="EMBL" id="JACJII010000001">
    <property type="protein sequence ID" value="MBA9004288.1"/>
    <property type="molecule type" value="Genomic_DNA"/>
</dbReference>
<feature type="region of interest" description="Disordered" evidence="1">
    <location>
        <begin position="75"/>
        <end position="121"/>
    </location>
</feature>
<proteinExistence type="predicted"/>
<organism evidence="2 3">
    <name type="scientific">Thermomonospora cellulosilytica</name>
    <dbReference type="NCBI Taxonomy" id="1411118"/>
    <lineage>
        <taxon>Bacteria</taxon>
        <taxon>Bacillati</taxon>
        <taxon>Actinomycetota</taxon>
        <taxon>Actinomycetes</taxon>
        <taxon>Streptosporangiales</taxon>
        <taxon>Thermomonosporaceae</taxon>
        <taxon>Thermomonospora</taxon>
    </lineage>
</organism>
<accession>A0A7W3R8F8</accession>
<dbReference type="AlphaFoldDB" id="A0A7W3R8F8"/>
<sequence length="121" mass="13508">MLPQRNPLDEDNNPHRGCHKALAFNTLLSSQETDTHPRTPTPPGRHPAGATLLTYPTPTRCQTLSRELFHRILDQAPHTTATHRPNSLPKRWFTGLPSGRPPPRRPASLPGDPPSIPRRTL</sequence>
<gene>
    <name evidence="2" type="ORF">HNR21_003170</name>
</gene>
<feature type="region of interest" description="Disordered" evidence="1">
    <location>
        <begin position="25"/>
        <end position="55"/>
    </location>
</feature>
<comment type="caution">
    <text evidence="2">The sequence shown here is derived from an EMBL/GenBank/DDBJ whole genome shotgun (WGS) entry which is preliminary data.</text>
</comment>
<name>A0A7W3R8F8_9ACTN</name>
<evidence type="ECO:0000313" key="3">
    <source>
        <dbReference type="Proteomes" id="UP000539313"/>
    </source>
</evidence>
<protein>
    <submittedName>
        <fullName evidence="2">Uncharacterized protein</fullName>
    </submittedName>
</protein>
<evidence type="ECO:0000313" key="2">
    <source>
        <dbReference type="EMBL" id="MBA9004288.1"/>
    </source>
</evidence>
<keyword evidence="3" id="KW-1185">Reference proteome</keyword>